<evidence type="ECO:0000313" key="7">
    <source>
        <dbReference type="Proteomes" id="UP000220914"/>
    </source>
</evidence>
<evidence type="ECO:0000313" key="8">
    <source>
        <dbReference type="Proteomes" id="UP000465302"/>
    </source>
</evidence>
<keyword evidence="7" id="KW-1185">Reference proteome</keyword>
<evidence type="ECO:0000313" key="6">
    <source>
        <dbReference type="EMBL" id="PEG41664.1"/>
    </source>
</evidence>
<evidence type="ECO:0000313" key="5">
    <source>
        <dbReference type="EMBL" id="GFG50115.1"/>
    </source>
</evidence>
<dbReference type="Pfam" id="PF01039">
    <property type="entry name" value="Carboxyl_trans"/>
    <property type="match status" value="1"/>
</dbReference>
<dbReference type="GO" id="GO:2001295">
    <property type="term" value="P:malonyl-CoA biosynthetic process"/>
    <property type="evidence" value="ECO:0007669"/>
    <property type="project" value="TreeGrafter"/>
</dbReference>
<dbReference type="EMBL" id="PDCP01000005">
    <property type="protein sequence ID" value="PEG41664.1"/>
    <property type="molecule type" value="Genomic_DNA"/>
</dbReference>
<reference evidence="5" key="3">
    <citation type="submission" date="2020-02" db="EMBL/GenBank/DDBJ databases">
        <authorList>
            <person name="Matsumoto Y."/>
            <person name="Motooka D."/>
            <person name="Nakamura S."/>
        </authorList>
    </citation>
    <scope>NUCLEOTIDE SEQUENCE</scope>
    <source>
        <strain evidence="5">JCM 6377</strain>
    </source>
</reference>
<dbReference type="SUPFAM" id="SSF52096">
    <property type="entry name" value="ClpP/crotonase"/>
    <property type="match status" value="2"/>
</dbReference>
<gene>
    <name evidence="5" type="primary">accD</name>
    <name evidence="6" type="ORF">CQY20_04205</name>
    <name evidence="5" type="ORF">MAGR_15560</name>
</gene>
<dbReference type="Proteomes" id="UP000220914">
    <property type="component" value="Unassembled WGS sequence"/>
</dbReference>
<dbReference type="GO" id="GO:0016740">
    <property type="term" value="F:transferase activity"/>
    <property type="evidence" value="ECO:0007669"/>
    <property type="project" value="UniProtKB-KW"/>
</dbReference>
<dbReference type="GO" id="GO:0006633">
    <property type="term" value="P:fatty acid biosynthetic process"/>
    <property type="evidence" value="ECO:0007669"/>
    <property type="project" value="InterPro"/>
</dbReference>
<dbReference type="PRINTS" id="PR01070">
    <property type="entry name" value="ACCCTRFRASEB"/>
</dbReference>
<reference evidence="6 7" key="1">
    <citation type="submission" date="2017-10" db="EMBL/GenBank/DDBJ databases">
        <title>The new phylogeny of genus Mycobacterium.</title>
        <authorList>
            <person name="Tortoli E."/>
            <person name="Trovato A."/>
            <person name="Cirillo D.M."/>
        </authorList>
    </citation>
    <scope>NUCLEOTIDE SEQUENCE [LARGE SCALE GENOMIC DNA]</scope>
    <source>
        <strain evidence="6 7">CCUG37673</strain>
    </source>
</reference>
<dbReference type="PANTHER" id="PTHR42995:SF5">
    <property type="entry name" value="ACETYL-COENZYME A CARBOXYLASE CARBOXYL TRANSFERASE SUBUNIT BETA, CHLOROPLASTIC"/>
    <property type="match status" value="1"/>
</dbReference>
<organism evidence="6 7">
    <name type="scientific">Mycolicibacterium agri</name>
    <name type="common">Mycobacterium agri</name>
    <dbReference type="NCBI Taxonomy" id="36811"/>
    <lineage>
        <taxon>Bacteria</taxon>
        <taxon>Bacillati</taxon>
        <taxon>Actinomycetota</taxon>
        <taxon>Actinomycetes</taxon>
        <taxon>Mycobacteriales</taxon>
        <taxon>Mycobacteriaceae</taxon>
        <taxon>Mycolicibacterium</taxon>
    </lineage>
</organism>
<evidence type="ECO:0000256" key="2">
    <source>
        <dbReference type="ARBA" id="ARBA00022679"/>
    </source>
</evidence>
<comment type="similarity">
    <text evidence="1">Belongs to the AccD/PCCB family.</text>
</comment>
<sequence length="504" mass="52978">MKRPSARDAVAAVIDPGSWTTWDTPIADAECDNGYAQELAHARSVTGLDEAVITGAATVEGRRIALLASDFRFLGGSIGIAAGERLTAAIRRATAERLPLLALPTSGGTRMQEGAAAFLQMVKITAAVVDHRAAHLPYLVYLRHPTTGGVFASWGSLGHMTFAEPGALIGFLGPRVYQALYDAPFPEGVQTSENLEACGLIDGVLPLEKLSDVVARALSVMVRPHRTASVPTAPPTVPVADVPAWESVRASRREDRPGVRELLRYAAGDVLQLSGTGQGETDPGLLLALARLGHMPCVLLGQDRRGQTPQAPLGPGALRQARRGMRLAAELDLPLVTVIDTAGAALSRDAEEGGLAGEIARCIAEMVSLPVPTVSVLLGQGTGGGALALVPADRVLAAQHGWLSPLPPEGASAILHRDTAHAAEMAEQQGVRSADLFEHGLVDRIIAEHPDAAAEPEAFCRRMGAAIHAELRTLAGEDPAQRLAERACRFDRIGRPRDVLAQAG</sequence>
<dbReference type="EMBL" id="BLKS01000001">
    <property type="protein sequence ID" value="GFG50115.1"/>
    <property type="molecule type" value="Genomic_DNA"/>
</dbReference>
<dbReference type="RefSeq" id="WP_097938413.1">
    <property type="nucleotide sequence ID" value="NZ_BLKS01000001.1"/>
</dbReference>
<name>A0A2A7NCK3_MYCAG</name>
<feature type="domain" description="CoA carboxyltransferase N-terminal" evidence="3">
    <location>
        <begin position="1"/>
        <end position="236"/>
    </location>
</feature>
<dbReference type="GO" id="GO:0003989">
    <property type="term" value="F:acetyl-CoA carboxylase activity"/>
    <property type="evidence" value="ECO:0007669"/>
    <property type="project" value="InterPro"/>
</dbReference>
<feature type="domain" description="CoA carboxyltransferase C-terminal" evidence="4">
    <location>
        <begin position="234"/>
        <end position="473"/>
    </location>
</feature>
<dbReference type="PANTHER" id="PTHR42995">
    <property type="entry name" value="ACETYL-COENZYME A CARBOXYLASE CARBOXYL TRANSFERASE SUBUNIT BETA, CHLOROPLASTIC"/>
    <property type="match status" value="1"/>
</dbReference>
<accession>A0A2A7NCK3</accession>
<evidence type="ECO:0000259" key="4">
    <source>
        <dbReference type="PROSITE" id="PS50989"/>
    </source>
</evidence>
<reference evidence="5 8" key="2">
    <citation type="journal article" date="2019" name="Emerg. Microbes Infect.">
        <title>Comprehensive subspecies identification of 175 nontuberculous mycobacteria species based on 7547 genomic profiles.</title>
        <authorList>
            <person name="Matsumoto Y."/>
            <person name="Kinjo T."/>
            <person name="Motooka D."/>
            <person name="Nabeya D."/>
            <person name="Jung N."/>
            <person name="Uechi K."/>
            <person name="Horii T."/>
            <person name="Iida T."/>
            <person name="Fujita J."/>
            <person name="Nakamura S."/>
        </authorList>
    </citation>
    <scope>NUCLEOTIDE SEQUENCE [LARGE SCALE GENOMIC DNA]</scope>
    <source>
        <strain evidence="5 8">JCM 6377</strain>
    </source>
</reference>
<dbReference type="Proteomes" id="UP000465302">
    <property type="component" value="Unassembled WGS sequence"/>
</dbReference>
<dbReference type="InterPro" id="IPR011763">
    <property type="entry name" value="COA_CT_C"/>
</dbReference>
<dbReference type="InterPro" id="IPR000438">
    <property type="entry name" value="Acetyl_CoA_COase_Trfase_b_su"/>
</dbReference>
<dbReference type="PROSITE" id="PS50980">
    <property type="entry name" value="COA_CT_NTER"/>
    <property type="match status" value="1"/>
</dbReference>
<dbReference type="PROSITE" id="PS50989">
    <property type="entry name" value="COA_CT_CTER"/>
    <property type="match status" value="1"/>
</dbReference>
<dbReference type="Gene3D" id="3.90.226.10">
    <property type="entry name" value="2-enoyl-CoA Hydratase, Chain A, domain 1"/>
    <property type="match status" value="2"/>
</dbReference>
<keyword evidence="2 6" id="KW-0808">Transferase</keyword>
<protein>
    <submittedName>
        <fullName evidence="6">Acetyl-CoA carboxyl transferase</fullName>
    </submittedName>
    <submittedName>
        <fullName evidence="5">Acetyl-CoA carboxylase</fullName>
    </submittedName>
</protein>
<evidence type="ECO:0000259" key="3">
    <source>
        <dbReference type="PROSITE" id="PS50980"/>
    </source>
</evidence>
<dbReference type="InterPro" id="IPR029045">
    <property type="entry name" value="ClpP/crotonase-like_dom_sf"/>
</dbReference>
<dbReference type="AlphaFoldDB" id="A0A2A7NCK3"/>
<proteinExistence type="inferred from homology"/>
<dbReference type="GO" id="GO:0009317">
    <property type="term" value="C:acetyl-CoA carboxylase complex"/>
    <property type="evidence" value="ECO:0007669"/>
    <property type="project" value="InterPro"/>
</dbReference>
<dbReference type="InterPro" id="IPR011762">
    <property type="entry name" value="COA_CT_N"/>
</dbReference>
<dbReference type="OrthoDB" id="9772975at2"/>
<evidence type="ECO:0000256" key="1">
    <source>
        <dbReference type="ARBA" id="ARBA00006102"/>
    </source>
</evidence>
<dbReference type="InterPro" id="IPR034733">
    <property type="entry name" value="AcCoA_carboxyl_beta"/>
</dbReference>
<comment type="caution">
    <text evidence="6">The sequence shown here is derived from an EMBL/GenBank/DDBJ whole genome shotgun (WGS) entry which is preliminary data.</text>
</comment>